<feature type="non-terminal residue" evidence="2">
    <location>
        <position position="1"/>
    </location>
</feature>
<dbReference type="PANTHER" id="PTHR28663:SF1">
    <property type="entry name" value="CILIA- AND FLAGELLA- ASSOCIATED PROTEIN 210"/>
    <property type="match status" value="1"/>
</dbReference>
<dbReference type="AlphaFoldDB" id="A0A023EYR5"/>
<keyword evidence="1" id="KW-0175">Coiled coil</keyword>
<organism evidence="2">
    <name type="scientific">Triatoma infestans</name>
    <name type="common">Assassin bug</name>
    <dbReference type="NCBI Taxonomy" id="30076"/>
    <lineage>
        <taxon>Eukaryota</taxon>
        <taxon>Metazoa</taxon>
        <taxon>Ecdysozoa</taxon>
        <taxon>Arthropoda</taxon>
        <taxon>Hexapoda</taxon>
        <taxon>Insecta</taxon>
        <taxon>Pterygota</taxon>
        <taxon>Neoptera</taxon>
        <taxon>Paraneoptera</taxon>
        <taxon>Hemiptera</taxon>
        <taxon>Heteroptera</taxon>
        <taxon>Panheteroptera</taxon>
        <taxon>Cimicomorpha</taxon>
        <taxon>Reduviidae</taxon>
        <taxon>Triatominae</taxon>
        <taxon>Triatoma</taxon>
    </lineage>
</organism>
<dbReference type="PANTHER" id="PTHR28663">
    <property type="entry name" value="COILED-COIL DOMAIN-CONTAINING PROTEIN 173"/>
    <property type="match status" value="1"/>
</dbReference>
<evidence type="ECO:0000256" key="1">
    <source>
        <dbReference type="SAM" id="Coils"/>
    </source>
</evidence>
<evidence type="ECO:0000313" key="2">
    <source>
        <dbReference type="EMBL" id="JAC13769.1"/>
    </source>
</evidence>
<feature type="coiled-coil region" evidence="1">
    <location>
        <begin position="371"/>
        <end position="411"/>
    </location>
</feature>
<feature type="coiled-coil region" evidence="1">
    <location>
        <begin position="147"/>
        <end position="233"/>
    </location>
</feature>
<protein>
    <submittedName>
        <fullName evidence="2">Putative calponin similarity domain-containing protein</fullName>
    </submittedName>
</protein>
<sequence length="544" mass="65853">RVEAVLYTEEQWDRLKDYIGQAERRAKQVAEELKAKQDRKICSDKMAEKWENTFVNLRKKRFESRRLRLEREKNRKYERFLNLQTEQKKVKEAVRKECRDRLYEGRDNAKCALSAYKFAETLRERERQIEYNRKARDLELERENEWARKVIEDVKLYNKEVEEMKAKELEKKRELGKQFIEMLRNGEEKRRKDKEAREAEEREDMAFIKKEIREIEENERKEMDRRKRLIRQELIENRQGVDEERKIKKAEEKEETDALTIIANAKLKMENIRKEKEALMKAAAIERRERIAHTVMAAAESKEDQEEEIYQKAKALNEKLALQRIENERNHSLQLRQDRIDYHKEFLRQEETRTIKKNELKKWEMLQRFKAEDINKKLKNLRAERMRKKMLETRNDNLRQAKEEKLRRQEEIDYDIQAMKRAAELWEMDDQEYFNFIAELKKESIEVGRPVFPLDNELCDYKKRTGLLEIPPQHKILKSNVPIGDDEEMKLAPKQKDLVRITYTKMGNTANPMTFEVKRTPITFVRGVHKANGLQDQMKKKGKA</sequence>
<proteinExistence type="evidence at transcript level"/>
<dbReference type="InterPro" id="IPR039986">
    <property type="entry name" value="CFAP210"/>
</dbReference>
<name>A0A023EYR5_TRIIF</name>
<reference evidence="2" key="1">
    <citation type="journal article" date="2014" name="PLoS Negl. Trop. Dis.">
        <title>An updated insight into the Sialotranscriptome of Triatoma infestans: developmental stage and geographic variations.</title>
        <authorList>
            <person name="Schwarz A."/>
            <person name="Medrano-Mercado N."/>
            <person name="Schaub G.A."/>
            <person name="Struchiner C.J."/>
            <person name="Bargues M.D."/>
            <person name="Levy M.Z."/>
            <person name="Ribeiro J.M."/>
        </authorList>
    </citation>
    <scope>NUCLEOTIDE SEQUENCE</scope>
    <source>
        <strain evidence="2">Chile</strain>
        <tissue evidence="2">Salivary glands</tissue>
    </source>
</reference>
<feature type="coiled-coil region" evidence="1">
    <location>
        <begin position="19"/>
        <end position="79"/>
    </location>
</feature>
<accession>A0A023EYR5</accession>
<feature type="coiled-coil region" evidence="1">
    <location>
        <begin position="262"/>
        <end position="319"/>
    </location>
</feature>
<dbReference type="GO" id="GO:0005879">
    <property type="term" value="C:axonemal microtubule"/>
    <property type="evidence" value="ECO:0007669"/>
    <property type="project" value="TreeGrafter"/>
</dbReference>
<dbReference type="EMBL" id="GBBI01004943">
    <property type="protein sequence ID" value="JAC13769.1"/>
    <property type="molecule type" value="mRNA"/>
</dbReference>